<proteinExistence type="predicted"/>
<name>A0ABQ1G1S4_9BACL</name>
<organism evidence="2 3">
    <name type="scientific">Paenibacillus physcomitrellae</name>
    <dbReference type="NCBI Taxonomy" id="1619311"/>
    <lineage>
        <taxon>Bacteria</taxon>
        <taxon>Bacillati</taxon>
        <taxon>Bacillota</taxon>
        <taxon>Bacilli</taxon>
        <taxon>Bacillales</taxon>
        <taxon>Paenibacillaceae</taxon>
        <taxon>Paenibacillus</taxon>
    </lineage>
</organism>
<protein>
    <recommendedName>
        <fullName evidence="1">GT-D fold-like domain-containing protein</fullName>
    </recommendedName>
</protein>
<dbReference type="Proteomes" id="UP000609323">
    <property type="component" value="Unassembled WGS sequence"/>
</dbReference>
<evidence type="ECO:0000259" key="1">
    <source>
        <dbReference type="Pfam" id="PF22882"/>
    </source>
</evidence>
<reference evidence="3" key="1">
    <citation type="journal article" date="2019" name="Int. J. Syst. Evol. Microbiol.">
        <title>The Global Catalogue of Microorganisms (GCM) 10K type strain sequencing project: providing services to taxonomists for standard genome sequencing and annotation.</title>
        <authorList>
            <consortium name="The Broad Institute Genomics Platform"/>
            <consortium name="The Broad Institute Genome Sequencing Center for Infectious Disease"/>
            <person name="Wu L."/>
            <person name="Ma J."/>
        </authorList>
    </citation>
    <scope>NUCLEOTIDE SEQUENCE [LARGE SCALE GENOMIC DNA]</scope>
    <source>
        <strain evidence="3">CGMCC 1.15044</strain>
    </source>
</reference>
<evidence type="ECO:0000313" key="2">
    <source>
        <dbReference type="EMBL" id="GGA35796.1"/>
    </source>
</evidence>
<comment type="caution">
    <text evidence="2">The sequence shown here is derived from an EMBL/GenBank/DDBJ whole genome shotgun (WGS) entry which is preliminary data.</text>
</comment>
<gene>
    <name evidence="2" type="ORF">GCM10010917_21220</name>
</gene>
<evidence type="ECO:0000313" key="3">
    <source>
        <dbReference type="Proteomes" id="UP000609323"/>
    </source>
</evidence>
<feature type="domain" description="GT-D fold-like" evidence="1">
    <location>
        <begin position="3"/>
        <end position="205"/>
    </location>
</feature>
<dbReference type="Pfam" id="PF22882">
    <property type="entry name" value="GT-D-like"/>
    <property type="match status" value="1"/>
</dbReference>
<dbReference type="InterPro" id="IPR049785">
    <property type="entry name" value="GT-D-like_firm"/>
</dbReference>
<keyword evidence="3" id="KW-1185">Reference proteome</keyword>
<dbReference type="EMBL" id="BMHF01000006">
    <property type="protein sequence ID" value="GGA35796.1"/>
    <property type="molecule type" value="Genomic_DNA"/>
</dbReference>
<dbReference type="InterPro" id="IPR055171">
    <property type="entry name" value="GT-D-like"/>
</dbReference>
<accession>A0ABQ1G1S4</accession>
<dbReference type="NCBIfam" id="NF040628">
    <property type="entry name" value="GT-D_rel"/>
    <property type="match status" value="1"/>
</dbReference>
<sequence length="213" mass="22525">MFRESLTTGRSLSLVRLGDGELLTLAHDTVLPVEEARRRGPFLPYAGVELPDPGVREKLAQALFKADIIGVPQSRHPSFQGLLFPVLSHYGLDPAKLRLTLSTVNYAMVERGLLLPLLQGRKVLVVGNKSPGLAEVLARSGVEIGGIIPSVQGAHDAENAVAAAAGHSFDLALVSAGIAAVLICSEIASRLGKPAIDFGHLANKLESGEMTLR</sequence>